<feature type="compositionally biased region" description="Polar residues" evidence="4">
    <location>
        <begin position="13"/>
        <end position="25"/>
    </location>
</feature>
<dbReference type="Gene3D" id="3.40.50.360">
    <property type="match status" value="1"/>
</dbReference>
<evidence type="ECO:0000256" key="4">
    <source>
        <dbReference type="SAM" id="MobiDB-lite"/>
    </source>
</evidence>
<evidence type="ECO:0000256" key="3">
    <source>
        <dbReference type="ARBA" id="ARBA00023002"/>
    </source>
</evidence>
<dbReference type="InterPro" id="IPR051814">
    <property type="entry name" value="NAD(P)H-dep_FMN_reductase"/>
</dbReference>
<comment type="caution">
    <text evidence="6">The sequence shown here is derived from an EMBL/GenBank/DDBJ whole genome shotgun (WGS) entry which is preliminary data.</text>
</comment>
<accession>A0A366K7K1</accession>
<keyword evidence="7" id="KW-1185">Reference proteome</keyword>
<dbReference type="InterPro" id="IPR023932">
    <property type="entry name" value="CE1759_FMN_reduct"/>
</dbReference>
<dbReference type="EMBL" id="PDCG01000010">
    <property type="protein sequence ID" value="RBP97287.1"/>
    <property type="molecule type" value="Genomic_DNA"/>
</dbReference>
<keyword evidence="1" id="KW-0285">Flavoprotein</keyword>
<dbReference type="AlphaFoldDB" id="A0A366K7K1"/>
<organism evidence="6 7">
    <name type="scientific">Bifidobacterium aemilianum</name>
    <dbReference type="NCBI Taxonomy" id="2493120"/>
    <lineage>
        <taxon>Bacteria</taxon>
        <taxon>Bacillati</taxon>
        <taxon>Actinomycetota</taxon>
        <taxon>Actinomycetes</taxon>
        <taxon>Bifidobacteriales</taxon>
        <taxon>Bifidobacteriaceae</taxon>
        <taxon>Bifidobacterium</taxon>
    </lineage>
</organism>
<dbReference type="Proteomes" id="UP000252530">
    <property type="component" value="Unassembled WGS sequence"/>
</dbReference>
<evidence type="ECO:0000256" key="1">
    <source>
        <dbReference type="ARBA" id="ARBA00022630"/>
    </source>
</evidence>
<dbReference type="PANTHER" id="PTHR43408:SF2">
    <property type="entry name" value="FMN REDUCTASE (NADPH)"/>
    <property type="match status" value="1"/>
</dbReference>
<sequence length="261" mass="27730">MMQEHDPNKIQHHSGNQAADRQSETRQYQIAVVSAGLSEPSTTTKLGRAVALEAADYLQSQGAEATVIAIELKDLAQDITTAAVSRQVSPGLRESIGKIADSDGVVVASPVIKASYSGLFKSFWDLTDPDLLLNMPVVLVATGGSERHALVPDSSMRELFAFLRALVAPTSLMAAGSDWASPSLSDRKSRAGKEMAAMILADVRDRIMGAAGAHYRRTFDGLTTRQEQSQAIPGSATSAQDPALNFDSSLMRLAAGGRFGN</sequence>
<evidence type="ECO:0000259" key="5">
    <source>
        <dbReference type="Pfam" id="PF03358"/>
    </source>
</evidence>
<dbReference type="InterPro" id="IPR029039">
    <property type="entry name" value="Flavoprotein-like_sf"/>
</dbReference>
<evidence type="ECO:0000313" key="7">
    <source>
        <dbReference type="Proteomes" id="UP000252530"/>
    </source>
</evidence>
<feature type="region of interest" description="Disordered" evidence="4">
    <location>
        <begin position="1"/>
        <end position="25"/>
    </location>
</feature>
<proteinExistence type="predicted"/>
<evidence type="ECO:0000256" key="2">
    <source>
        <dbReference type="ARBA" id="ARBA00022643"/>
    </source>
</evidence>
<dbReference type="SUPFAM" id="SSF52218">
    <property type="entry name" value="Flavoproteins"/>
    <property type="match status" value="1"/>
</dbReference>
<reference evidence="6 7" key="1">
    <citation type="submission" date="2017-10" db="EMBL/GenBank/DDBJ databases">
        <title>Bifidobacterium xylocopum sp. nov. and Bifidobacterium aemilianum sp. nov., from the carpenter bee (Xylocopa violacea) digestive tract.</title>
        <authorList>
            <person name="Alberoni D."/>
            <person name="Baffoni L."/>
            <person name="Di Gioia D."/>
            <person name="Gaggia F."/>
            <person name="Biavati B."/>
        </authorList>
    </citation>
    <scope>NUCLEOTIDE SEQUENCE [LARGE SCALE GENOMIC DNA]</scope>
    <source>
        <strain evidence="6 7">XV10</strain>
    </source>
</reference>
<dbReference type="PANTHER" id="PTHR43408">
    <property type="entry name" value="FMN REDUCTASE (NADPH)"/>
    <property type="match status" value="1"/>
</dbReference>
<protein>
    <submittedName>
        <fullName evidence="6">NADH-dependent FMN reductase</fullName>
    </submittedName>
</protein>
<dbReference type="RefSeq" id="WP_113860681.1">
    <property type="nucleotide sequence ID" value="NZ_PDCG01000010.1"/>
</dbReference>
<evidence type="ECO:0000313" key="6">
    <source>
        <dbReference type="EMBL" id="RBP97287.1"/>
    </source>
</evidence>
<dbReference type="GO" id="GO:0016491">
    <property type="term" value="F:oxidoreductase activity"/>
    <property type="evidence" value="ECO:0007669"/>
    <property type="project" value="UniProtKB-KW"/>
</dbReference>
<gene>
    <name evidence="6" type="ORF">CRD60_07620</name>
</gene>
<name>A0A366K7K1_9BIFI</name>
<feature type="domain" description="NADPH-dependent FMN reductase-like" evidence="5">
    <location>
        <begin position="30"/>
        <end position="178"/>
    </location>
</feature>
<dbReference type="InterPro" id="IPR005025">
    <property type="entry name" value="FMN_Rdtase-like_dom"/>
</dbReference>
<dbReference type="OrthoDB" id="1643408at2"/>
<dbReference type="Pfam" id="PF03358">
    <property type="entry name" value="FMN_red"/>
    <property type="match status" value="1"/>
</dbReference>
<keyword evidence="3" id="KW-0560">Oxidoreductase</keyword>
<dbReference type="NCBIfam" id="TIGR04037">
    <property type="entry name" value="LLM_duo_CE1759"/>
    <property type="match status" value="1"/>
</dbReference>
<keyword evidence="2" id="KW-0288">FMN</keyword>